<dbReference type="OrthoDB" id="76661at2157"/>
<accession>A0A162FNA5</accession>
<dbReference type="PATRIC" id="fig|66851.6.peg.1198"/>
<evidence type="ECO:0000313" key="2">
    <source>
        <dbReference type="EMBL" id="KZX12610.1"/>
    </source>
</evidence>
<organism evidence="2 3">
    <name type="scientific">Methanobrevibacter oralis</name>
    <dbReference type="NCBI Taxonomy" id="66851"/>
    <lineage>
        <taxon>Archaea</taxon>
        <taxon>Methanobacteriati</taxon>
        <taxon>Methanobacteriota</taxon>
        <taxon>Methanomada group</taxon>
        <taxon>Methanobacteria</taxon>
        <taxon>Methanobacteriales</taxon>
        <taxon>Methanobacteriaceae</taxon>
        <taxon>Methanobrevibacter</taxon>
    </lineage>
</organism>
<reference evidence="3" key="1">
    <citation type="journal article" date="2016" name="Genome Announc.">
        <title>Draft Genome Sequences of Methanobrevibacter curvatus DSM11111, Methanobrevibacter cuticularis DSM11139, Methanobrevibacter filiformis DSM11501, and Methanobrevibacter oralis DSM7256.</title>
        <authorList>
            <person name="Poehlein A."/>
            <person name="Seedorf H."/>
        </authorList>
    </citation>
    <scope>NUCLEOTIDE SEQUENCE [LARGE SCALE GENOMIC DNA]</scope>
    <source>
        <strain evidence="3">DSM 7256 / JCM 30027 / ZR</strain>
    </source>
</reference>
<dbReference type="EMBL" id="LWMU01000067">
    <property type="protein sequence ID" value="KZX12610.1"/>
    <property type="molecule type" value="Genomic_DNA"/>
</dbReference>
<keyword evidence="1" id="KW-0812">Transmembrane</keyword>
<protein>
    <submittedName>
        <fullName evidence="2">Bacterial low temperature requirement A protein LtrA</fullName>
    </submittedName>
</protein>
<name>A0A162FNA5_METOA</name>
<evidence type="ECO:0000256" key="1">
    <source>
        <dbReference type="SAM" id="Phobius"/>
    </source>
</evidence>
<gene>
    <name evidence="2" type="ORF">MBORA_10940</name>
</gene>
<keyword evidence="1" id="KW-1133">Transmembrane helix</keyword>
<comment type="caution">
    <text evidence="2">The sequence shown here is derived from an EMBL/GenBank/DDBJ whole genome shotgun (WGS) entry which is preliminary data.</text>
</comment>
<dbReference type="AlphaFoldDB" id="A0A162FNA5"/>
<feature type="transmembrane region" description="Helical" evidence="1">
    <location>
        <begin position="43"/>
        <end position="61"/>
    </location>
</feature>
<proteinExistence type="predicted"/>
<dbReference type="Proteomes" id="UP000077428">
    <property type="component" value="Unassembled WGS sequence"/>
</dbReference>
<feature type="transmembrane region" description="Helical" evidence="1">
    <location>
        <begin position="12"/>
        <end position="31"/>
    </location>
</feature>
<sequence>MEIIEKKVELIELFYDLIFVYAISRLTSLINNPINGGISLNTFFYYIISFFCDFISMALFYKLC</sequence>
<keyword evidence="3" id="KW-1185">Reference proteome</keyword>
<keyword evidence="1" id="KW-0472">Membrane</keyword>
<dbReference type="RefSeq" id="WP_063720352.1">
    <property type="nucleotide sequence ID" value="NZ_CAJVUI010000002.1"/>
</dbReference>
<evidence type="ECO:0000313" key="3">
    <source>
        <dbReference type="Proteomes" id="UP000077428"/>
    </source>
</evidence>